<organism evidence="1 2">
    <name type="scientific">Flavobacterium rhizosphaerae</name>
    <dbReference type="NCBI Taxonomy" id="3163298"/>
    <lineage>
        <taxon>Bacteria</taxon>
        <taxon>Pseudomonadati</taxon>
        <taxon>Bacteroidota</taxon>
        <taxon>Flavobacteriia</taxon>
        <taxon>Flavobacteriales</taxon>
        <taxon>Flavobacteriaceae</taxon>
        <taxon>Flavobacterium</taxon>
    </lineage>
</organism>
<gene>
    <name evidence="1" type="ORF">ABS766_16225</name>
</gene>
<protein>
    <submittedName>
        <fullName evidence="1">Uncharacterized protein</fullName>
    </submittedName>
</protein>
<name>A0ABW8Z2X9_9FLAO</name>
<feature type="non-terminal residue" evidence="1">
    <location>
        <position position="63"/>
    </location>
</feature>
<dbReference type="RefSeq" id="WP_408086247.1">
    <property type="nucleotide sequence ID" value="NZ_JBELPZ010000027.1"/>
</dbReference>
<accession>A0ABW8Z2X9</accession>
<evidence type="ECO:0000313" key="1">
    <source>
        <dbReference type="EMBL" id="MFL9845970.1"/>
    </source>
</evidence>
<dbReference type="Proteomes" id="UP001629156">
    <property type="component" value="Unassembled WGS sequence"/>
</dbReference>
<sequence length="63" mass="7012">MLIYVKKKLKKAFKKFGKAEKGVTFAPALEQRSLHIAIGITGLVLSKGIKKKYFSKSLLCKGK</sequence>
<reference evidence="1 2" key="1">
    <citation type="submission" date="2024-06" db="EMBL/GenBank/DDBJ databases">
        <authorList>
            <person name="Kaempfer P."/>
            <person name="Viver T."/>
        </authorList>
    </citation>
    <scope>NUCLEOTIDE SEQUENCE [LARGE SCALE GENOMIC DNA]</scope>
    <source>
        <strain evidence="1 2">ST-119</strain>
    </source>
</reference>
<proteinExistence type="predicted"/>
<comment type="caution">
    <text evidence="1">The sequence shown here is derived from an EMBL/GenBank/DDBJ whole genome shotgun (WGS) entry which is preliminary data.</text>
</comment>
<keyword evidence="2" id="KW-1185">Reference proteome</keyword>
<evidence type="ECO:0000313" key="2">
    <source>
        <dbReference type="Proteomes" id="UP001629156"/>
    </source>
</evidence>
<dbReference type="EMBL" id="JBELPZ010000027">
    <property type="protein sequence ID" value="MFL9845970.1"/>
    <property type="molecule type" value="Genomic_DNA"/>
</dbReference>